<dbReference type="Pfam" id="PF00186">
    <property type="entry name" value="DHFR_1"/>
    <property type="match status" value="1"/>
</dbReference>
<dbReference type="EC" id="1.5.1.3" evidence="3 8"/>
<dbReference type="UniPathway" id="UPA00077">
    <property type="reaction ID" value="UER00158"/>
</dbReference>
<reference evidence="10 11" key="1">
    <citation type="journal article" date="2015" name="Genome Announc.">
        <title>Genome Assemblies of Three Soil-Associated Devosia species: D. insulae, D. limi, and D. soli.</title>
        <authorList>
            <person name="Hassan Y.I."/>
            <person name="Lepp D."/>
            <person name="Zhou T."/>
        </authorList>
    </citation>
    <scope>NUCLEOTIDE SEQUENCE [LARGE SCALE GENOMIC DNA]</scope>
    <source>
        <strain evidence="10 11">DS-56</strain>
    </source>
</reference>
<sequence>MTVPVAMIAAVGENGIIGSDGAIPWRLPTDFAHFKRTTMGKPLIMGRRTFESIGKPLPGRTNIVVTRQSGYQPDGVLVVHSLAEALDQAQQIAVISGVDEIMIGGGGEIYREAMPLAERLYVTHVMASPSGDARFPLIDAKQWEVEMGPELLRTERDSADFTVKVYRRREPAAR</sequence>
<comment type="catalytic activity">
    <reaction evidence="8">
        <text>(6S)-5,6,7,8-tetrahydrofolate + NADP(+) = 7,8-dihydrofolate + NADPH + H(+)</text>
        <dbReference type="Rhea" id="RHEA:15009"/>
        <dbReference type="ChEBI" id="CHEBI:15378"/>
        <dbReference type="ChEBI" id="CHEBI:57451"/>
        <dbReference type="ChEBI" id="CHEBI:57453"/>
        <dbReference type="ChEBI" id="CHEBI:57783"/>
        <dbReference type="ChEBI" id="CHEBI:58349"/>
        <dbReference type="EC" id="1.5.1.3"/>
    </reaction>
</comment>
<dbReference type="InterPro" id="IPR012259">
    <property type="entry name" value="DHFR"/>
</dbReference>
<dbReference type="AlphaFoldDB" id="A0A1E5XLR0"/>
<evidence type="ECO:0000313" key="10">
    <source>
        <dbReference type="EMBL" id="OEO29540.1"/>
    </source>
</evidence>
<dbReference type="Proteomes" id="UP000095463">
    <property type="component" value="Unassembled WGS sequence"/>
</dbReference>
<keyword evidence="11" id="KW-1185">Reference proteome</keyword>
<evidence type="ECO:0000256" key="3">
    <source>
        <dbReference type="ARBA" id="ARBA00012856"/>
    </source>
</evidence>
<evidence type="ECO:0000256" key="1">
    <source>
        <dbReference type="ARBA" id="ARBA00004903"/>
    </source>
</evidence>
<comment type="function">
    <text evidence="7 8">Key enzyme in folate metabolism. Catalyzes an essential reaction for de novo glycine and purine synthesis, and for DNA precursor synthesis.</text>
</comment>
<dbReference type="GO" id="GO:0004146">
    <property type="term" value="F:dihydrofolate reductase activity"/>
    <property type="evidence" value="ECO:0007669"/>
    <property type="project" value="UniProtKB-EC"/>
</dbReference>
<dbReference type="GO" id="GO:0005829">
    <property type="term" value="C:cytosol"/>
    <property type="evidence" value="ECO:0007669"/>
    <property type="project" value="TreeGrafter"/>
</dbReference>
<feature type="domain" description="DHFR" evidence="9">
    <location>
        <begin position="4"/>
        <end position="168"/>
    </location>
</feature>
<proteinExistence type="inferred from homology"/>
<evidence type="ECO:0000313" key="11">
    <source>
        <dbReference type="Proteomes" id="UP000095463"/>
    </source>
</evidence>
<keyword evidence="6 8" id="KW-0560">Oxidoreductase</keyword>
<dbReference type="FunFam" id="3.40.430.10:FF:000001">
    <property type="entry name" value="Dihydrofolate reductase"/>
    <property type="match status" value="1"/>
</dbReference>
<dbReference type="InterPro" id="IPR024072">
    <property type="entry name" value="DHFR-like_dom_sf"/>
</dbReference>
<comment type="pathway">
    <text evidence="1 8">Cofactor biosynthesis; tetrahydrofolate biosynthesis; 5,6,7,8-tetrahydrofolate from 7,8-dihydrofolate: step 1/1.</text>
</comment>
<keyword evidence="5 8" id="KW-0521">NADP</keyword>
<dbReference type="PANTHER" id="PTHR48069:SF3">
    <property type="entry name" value="DIHYDROFOLATE REDUCTASE"/>
    <property type="match status" value="1"/>
</dbReference>
<comment type="similarity">
    <text evidence="2 8">Belongs to the dihydrofolate reductase family.</text>
</comment>
<evidence type="ECO:0000256" key="8">
    <source>
        <dbReference type="PIRNR" id="PIRNR000194"/>
    </source>
</evidence>
<evidence type="ECO:0000256" key="6">
    <source>
        <dbReference type="ARBA" id="ARBA00023002"/>
    </source>
</evidence>
<dbReference type="InterPro" id="IPR001796">
    <property type="entry name" value="DHFR_dom"/>
</dbReference>
<keyword evidence="4 8" id="KW-0554">One-carbon metabolism</keyword>
<dbReference type="GO" id="GO:0046655">
    <property type="term" value="P:folic acid metabolic process"/>
    <property type="evidence" value="ECO:0007669"/>
    <property type="project" value="TreeGrafter"/>
</dbReference>
<dbReference type="PIRSF" id="PIRSF000194">
    <property type="entry name" value="DHFR"/>
    <property type="match status" value="1"/>
</dbReference>
<dbReference type="PRINTS" id="PR00070">
    <property type="entry name" value="DHFR"/>
</dbReference>
<evidence type="ECO:0000256" key="4">
    <source>
        <dbReference type="ARBA" id="ARBA00022563"/>
    </source>
</evidence>
<organism evidence="10 11">
    <name type="scientific">Devosia insulae DS-56</name>
    <dbReference type="NCBI Taxonomy" id="1116389"/>
    <lineage>
        <taxon>Bacteria</taxon>
        <taxon>Pseudomonadati</taxon>
        <taxon>Pseudomonadota</taxon>
        <taxon>Alphaproteobacteria</taxon>
        <taxon>Hyphomicrobiales</taxon>
        <taxon>Devosiaceae</taxon>
        <taxon>Devosia</taxon>
    </lineage>
</organism>
<protein>
    <recommendedName>
        <fullName evidence="3 8">Dihydrofolate reductase</fullName>
        <ecNumber evidence="3 8">1.5.1.3</ecNumber>
    </recommendedName>
</protein>
<dbReference type="SUPFAM" id="SSF53597">
    <property type="entry name" value="Dihydrofolate reductase-like"/>
    <property type="match status" value="1"/>
</dbReference>
<dbReference type="PROSITE" id="PS51330">
    <property type="entry name" value="DHFR_2"/>
    <property type="match status" value="1"/>
</dbReference>
<dbReference type="EMBL" id="LAJE02000281">
    <property type="protein sequence ID" value="OEO29540.1"/>
    <property type="molecule type" value="Genomic_DNA"/>
</dbReference>
<keyword evidence="10" id="KW-0808">Transferase</keyword>
<evidence type="ECO:0000256" key="2">
    <source>
        <dbReference type="ARBA" id="ARBA00009539"/>
    </source>
</evidence>
<comment type="caution">
    <text evidence="10">The sequence shown here is derived from an EMBL/GenBank/DDBJ whole genome shotgun (WGS) entry which is preliminary data.</text>
</comment>
<accession>A0A1E5XLR0</accession>
<dbReference type="GO" id="GO:0006730">
    <property type="term" value="P:one-carbon metabolic process"/>
    <property type="evidence" value="ECO:0007669"/>
    <property type="project" value="UniProtKB-KW"/>
</dbReference>
<evidence type="ECO:0000259" key="9">
    <source>
        <dbReference type="PROSITE" id="PS51330"/>
    </source>
</evidence>
<dbReference type="OrthoDB" id="9804315at2"/>
<dbReference type="GO" id="GO:0016301">
    <property type="term" value="F:kinase activity"/>
    <property type="evidence" value="ECO:0007669"/>
    <property type="project" value="UniProtKB-KW"/>
</dbReference>
<dbReference type="CDD" id="cd00209">
    <property type="entry name" value="DHFR"/>
    <property type="match status" value="1"/>
</dbReference>
<dbReference type="GO" id="GO:0046452">
    <property type="term" value="P:dihydrofolate metabolic process"/>
    <property type="evidence" value="ECO:0007669"/>
    <property type="project" value="TreeGrafter"/>
</dbReference>
<evidence type="ECO:0000256" key="7">
    <source>
        <dbReference type="ARBA" id="ARBA00025067"/>
    </source>
</evidence>
<evidence type="ECO:0000256" key="5">
    <source>
        <dbReference type="ARBA" id="ARBA00022857"/>
    </source>
</evidence>
<keyword evidence="10" id="KW-0418">Kinase</keyword>
<gene>
    <name evidence="10" type="ORF">VW23_025095</name>
</gene>
<dbReference type="Gene3D" id="3.40.430.10">
    <property type="entry name" value="Dihydrofolate Reductase, subunit A"/>
    <property type="match status" value="1"/>
</dbReference>
<dbReference type="PANTHER" id="PTHR48069">
    <property type="entry name" value="DIHYDROFOLATE REDUCTASE"/>
    <property type="match status" value="1"/>
</dbReference>
<name>A0A1E5XLR0_9HYPH</name>
<dbReference type="GO" id="GO:0070401">
    <property type="term" value="F:NADP+ binding"/>
    <property type="evidence" value="ECO:0007669"/>
    <property type="project" value="UniProtKB-ARBA"/>
</dbReference>
<dbReference type="GO" id="GO:0046654">
    <property type="term" value="P:tetrahydrofolate biosynthetic process"/>
    <property type="evidence" value="ECO:0007669"/>
    <property type="project" value="UniProtKB-UniPathway"/>
</dbReference>